<dbReference type="Pfam" id="PF15627">
    <property type="entry name" value="CEP76-C2"/>
    <property type="match status" value="1"/>
</dbReference>
<accession>A0AAV2PMY4</accession>
<dbReference type="InterPro" id="IPR052299">
    <property type="entry name" value="CEP76"/>
</dbReference>
<evidence type="ECO:0000256" key="1">
    <source>
        <dbReference type="ARBA" id="ARBA00004300"/>
    </source>
</evidence>
<dbReference type="PANTHER" id="PTHR46436">
    <property type="entry name" value="CENTROSOMAL PROTEIN OF 76 KDA"/>
    <property type="match status" value="1"/>
</dbReference>
<evidence type="ECO:0000259" key="3">
    <source>
        <dbReference type="Pfam" id="PF15627"/>
    </source>
</evidence>
<evidence type="ECO:0000313" key="7">
    <source>
        <dbReference type="Proteomes" id="UP001497623"/>
    </source>
</evidence>
<dbReference type="AlphaFoldDB" id="A0AAV2PMY4"/>
<dbReference type="GO" id="GO:0005813">
    <property type="term" value="C:centrosome"/>
    <property type="evidence" value="ECO:0007669"/>
    <property type="project" value="UniProtKB-SubCell"/>
</dbReference>
<feature type="domain" description="CEP76 C2" evidence="3">
    <location>
        <begin position="114"/>
        <end position="270"/>
    </location>
</feature>
<comment type="caution">
    <text evidence="6">The sequence shown here is derived from an EMBL/GenBank/DDBJ whole genome shotgun (WGS) entry which is preliminary data.</text>
</comment>
<evidence type="ECO:0008006" key="8">
    <source>
        <dbReference type="Google" id="ProtNLM"/>
    </source>
</evidence>
<keyword evidence="7" id="KW-1185">Reference proteome</keyword>
<protein>
    <recommendedName>
        <fullName evidence="8">CEP76 C2 domain-containing protein</fullName>
    </recommendedName>
</protein>
<evidence type="ECO:0000256" key="2">
    <source>
        <dbReference type="ARBA" id="ARBA00022490"/>
    </source>
</evidence>
<evidence type="ECO:0000259" key="4">
    <source>
        <dbReference type="Pfam" id="PF24652"/>
    </source>
</evidence>
<name>A0AAV2PMY4_MEGNR</name>
<evidence type="ECO:0000313" key="6">
    <source>
        <dbReference type="EMBL" id="CAL4061124.1"/>
    </source>
</evidence>
<dbReference type="Pfam" id="PF24652">
    <property type="entry name" value="CEP76_C"/>
    <property type="match status" value="1"/>
</dbReference>
<evidence type="ECO:0000259" key="5">
    <source>
        <dbReference type="Pfam" id="PF24656"/>
    </source>
</evidence>
<reference evidence="6 7" key="1">
    <citation type="submission" date="2024-05" db="EMBL/GenBank/DDBJ databases">
        <authorList>
            <person name="Wallberg A."/>
        </authorList>
    </citation>
    <scope>NUCLEOTIDE SEQUENCE [LARGE SCALE GENOMIC DNA]</scope>
</reference>
<gene>
    <name evidence="6" type="ORF">MNOR_LOCUS1874</name>
</gene>
<dbReference type="InterPro" id="IPR056288">
    <property type="entry name" value="CEP76_C"/>
</dbReference>
<feature type="domain" description="CEP76/DRC7 peptidase-like" evidence="5">
    <location>
        <begin position="377"/>
        <end position="495"/>
    </location>
</feature>
<organism evidence="6 7">
    <name type="scientific">Meganyctiphanes norvegica</name>
    <name type="common">Northern krill</name>
    <name type="synonym">Thysanopoda norvegica</name>
    <dbReference type="NCBI Taxonomy" id="48144"/>
    <lineage>
        <taxon>Eukaryota</taxon>
        <taxon>Metazoa</taxon>
        <taxon>Ecdysozoa</taxon>
        <taxon>Arthropoda</taxon>
        <taxon>Crustacea</taxon>
        <taxon>Multicrustacea</taxon>
        <taxon>Malacostraca</taxon>
        <taxon>Eumalacostraca</taxon>
        <taxon>Eucarida</taxon>
        <taxon>Euphausiacea</taxon>
        <taxon>Euphausiidae</taxon>
        <taxon>Meganyctiphanes</taxon>
    </lineage>
</organism>
<dbReference type="PANTHER" id="PTHR46436:SF1">
    <property type="entry name" value="CENTROSOMAL PROTEIN OF 76 KDA"/>
    <property type="match status" value="1"/>
</dbReference>
<sequence length="660" mass="74038">MPLMNKGPATEVLGNCDNEESATTLPGLQEAIAREIRRDNVDIVINQLIRDVVAEEAADDESLKTEEVVSRLLQTGVIQNLVQRVTSTTISDGNKGRINLDFDVIPPQLRHEILPGRHYLYVKIKKGRAFVDHLEPNSSPTIKNNPSFTIDIIMKAQRERTNPILCSCDPEVNQGFIFDLQAMQDNKSTILETSDLLGLNIPITLVVVRHNTMLYNQSSTTTLLSVATLDWRKVLSKLGSSVVTTRLMGVGSESQVPVGLLDLELILVPGLTHPVEGQVVAEQLRSLENRQAEKQRLFIAYARQWWREYTEARTNLSSRPVRIFAMDERGKNRFVCEFVQRFECGSFLHSPQEASRWISLLPSFASQQPPMGTISPWLTLVSAISARTLTADTRSSLLCSILLGFGLNAWICCGTRESGLPHSWVLTRGPYTTDTFWEPSTGSRYIHKVGQKVLHDYASVGCVFNNQKFYANCQTSDKVSFCSFNLEESCSWKGMSLNATATMTEKLPSFIPLIPPESDNVIWTTDFQIQLKTLIIEHRGDMNMSTIFDERLSHILSPALWSYEREAIEGSCLGGSNEYFSAALMHSVKDGHTFKAFPFHIKHKSPRRAFNNILSSQIGREIVECRGDTVVLALRVLAIYYPEGVTVMWIMIACSFRPVG</sequence>
<dbReference type="EMBL" id="CAXKWB010000535">
    <property type="protein sequence ID" value="CAL4061124.1"/>
    <property type="molecule type" value="Genomic_DNA"/>
</dbReference>
<dbReference type="Proteomes" id="UP001497623">
    <property type="component" value="Unassembled WGS sequence"/>
</dbReference>
<feature type="non-terminal residue" evidence="6">
    <location>
        <position position="660"/>
    </location>
</feature>
<proteinExistence type="predicted"/>
<feature type="domain" description="Centrosomal protein of 76 kDa C-terminal" evidence="4">
    <location>
        <begin position="525"/>
        <end position="656"/>
    </location>
</feature>
<keyword evidence="2" id="KW-0963">Cytoplasm</keyword>
<dbReference type="Pfam" id="PF24656">
    <property type="entry name" value="CEPT76_peptidase"/>
    <property type="match status" value="1"/>
</dbReference>
<comment type="subcellular location">
    <subcellularLocation>
        <location evidence="1">Cytoplasm</location>
        <location evidence="1">Cytoskeleton</location>
        <location evidence="1">Microtubule organizing center</location>
        <location evidence="1">Centrosome</location>
    </subcellularLocation>
</comment>
<dbReference type="InterPro" id="IPR028926">
    <property type="entry name" value="CEP76-C2"/>
</dbReference>
<dbReference type="InterPro" id="IPR056290">
    <property type="entry name" value="CEPT76/DRC7_peptidase-like_dom"/>
</dbReference>